<dbReference type="Gene3D" id="2.60.120.330">
    <property type="entry name" value="B-lactam Antibiotic, Isopenicillin N Synthase, Chain"/>
    <property type="match status" value="1"/>
</dbReference>
<dbReference type="Proteomes" id="UP000324022">
    <property type="component" value="Unassembled WGS sequence"/>
</dbReference>
<keyword evidence="3" id="KW-1185">Reference proteome</keyword>
<evidence type="ECO:0000256" key="1">
    <source>
        <dbReference type="SAM" id="MobiDB-lite"/>
    </source>
</evidence>
<accession>A0A5C3E0Y8</accession>
<dbReference type="InterPro" id="IPR027443">
    <property type="entry name" value="IPNS-like_sf"/>
</dbReference>
<feature type="region of interest" description="Disordered" evidence="1">
    <location>
        <begin position="29"/>
        <end position="58"/>
    </location>
</feature>
<sequence length="544" mass="59950">MLRNALRTIPRAPLRLNLTRPFSTTSRILKPSFDTTSSTSTTQLPPFPSTTPSKTTKATKAEGSIASVFATLSGGTLEDALPDRFAQLKQSLISSPAHAEHLKRTWRDVLSSLSKRVEETAALGGSCIPEVEYPSGGNVGKLEEWTDKKTFQSIKDRGVAVIRNVIPSSQVLQWKEDIKSYAKLNNAKGFPEDNPQVLELYWTPAQVAARSHPNLLTTSERFLQLFHKPCSSSSTFSSSTVETACSLANPLTYVDRLRIRQPGDSKFALGAHIDGGGIERWECPHFLGLWSHILSPQSTWTSHDPWSLGSNGNRMIAQTDMYGGPGQCGVFRPLQGWLSMSNTRAGEGTLKVLPFLRESTAYIILRPFFTPLKPQTSCSSKAEFLDASNWTFDGESRRFPGCSLGHNIELDPATHPHLELEKTMISIPSVNPGDMVLWHCDAVHSVESKHGGKGDSSVLYIPAIPTTKVNWEYVMDQKSCFERGVPPPDFPGGKGESDYQGRGDTRMVKGGKARRSLGLEKFDLNSSELGQEERALLEWCNAQL</sequence>
<dbReference type="InterPro" id="IPR010856">
    <property type="entry name" value="Gig2-like"/>
</dbReference>
<gene>
    <name evidence="2" type="ORF">UTRI_01905</name>
</gene>
<feature type="compositionally biased region" description="Low complexity" evidence="1">
    <location>
        <begin position="31"/>
        <end position="58"/>
    </location>
</feature>
<proteinExistence type="predicted"/>
<protein>
    <submittedName>
        <fullName evidence="2">Related to DUF1479 domain protein</fullName>
    </submittedName>
</protein>
<feature type="region of interest" description="Disordered" evidence="1">
    <location>
        <begin position="484"/>
        <end position="511"/>
    </location>
</feature>
<name>A0A5C3E0Y8_9BASI</name>
<dbReference type="OrthoDB" id="8249012at2759"/>
<evidence type="ECO:0000313" key="2">
    <source>
        <dbReference type="EMBL" id="SPO23227.1"/>
    </source>
</evidence>
<organism evidence="2 3">
    <name type="scientific">Ustilago trichophora</name>
    <dbReference type="NCBI Taxonomy" id="86804"/>
    <lineage>
        <taxon>Eukaryota</taxon>
        <taxon>Fungi</taxon>
        <taxon>Dikarya</taxon>
        <taxon>Basidiomycota</taxon>
        <taxon>Ustilaginomycotina</taxon>
        <taxon>Ustilaginomycetes</taxon>
        <taxon>Ustilaginales</taxon>
        <taxon>Ustilaginaceae</taxon>
        <taxon>Ustilago</taxon>
    </lineage>
</organism>
<dbReference type="EMBL" id="OOIN01000005">
    <property type="protein sequence ID" value="SPO23227.1"/>
    <property type="molecule type" value="Genomic_DNA"/>
</dbReference>
<evidence type="ECO:0000313" key="3">
    <source>
        <dbReference type="Proteomes" id="UP000324022"/>
    </source>
</evidence>
<dbReference type="Pfam" id="PF07350">
    <property type="entry name" value="Gig2-like"/>
    <property type="match status" value="1"/>
</dbReference>
<dbReference type="AlphaFoldDB" id="A0A5C3E0Y8"/>
<dbReference type="SUPFAM" id="SSF51197">
    <property type="entry name" value="Clavaminate synthase-like"/>
    <property type="match status" value="1"/>
</dbReference>
<feature type="compositionally biased region" description="Basic and acidic residues" evidence="1">
    <location>
        <begin position="495"/>
        <end position="507"/>
    </location>
</feature>
<dbReference type="PANTHER" id="PTHR30613:SF1">
    <property type="entry name" value="DUF1479 DOMAIN PROTEIN (AFU_ORTHOLOGUE AFUA_5G09280)"/>
    <property type="match status" value="1"/>
</dbReference>
<dbReference type="PANTHER" id="PTHR30613">
    <property type="entry name" value="UNCHARACTERIZED PROTEIN YBIU-RELATED"/>
    <property type="match status" value="1"/>
</dbReference>
<reference evidence="2 3" key="1">
    <citation type="submission" date="2018-03" db="EMBL/GenBank/DDBJ databases">
        <authorList>
            <person name="Guldener U."/>
        </authorList>
    </citation>
    <scope>NUCLEOTIDE SEQUENCE [LARGE SCALE GENOMIC DNA]</scope>
    <source>
        <strain evidence="2 3">NBRC100155</strain>
    </source>
</reference>